<sequence length="499" mass="56005">MKNKFWNIRKTATILAILLMVICLVGTPLFVFAFSSKELTGSGSILFSRVPVVPSTPEAMETQETMLEAGGFSVNINSGSGIMTVQKNSPLSTLSELKRANYTLRGYKCDEDGNLLAEDGTVLSGLTMSDDELIANGLAVSEHDPILSFAIYENSPCMIEKELIVILDFSQFAVSRFTSNALDGIVPILFGLENVFSYTLDVAVYDAVSGLVEETKKVTMNGHYTIDGETEHDYALRIVLPNVGIGKEIDFKEQSLYLPSWYEQLASYPRALTFDLSRMPLNRAQNLVSGLTLNKNMTVGTVDGVSVTTIDHCHFIGHTNNQLEYALYNALDHVKESNFRNMTYEIFRRRSFEEELSQLSTRISYDTGNNAPVIDVIDSSSVTSKSDLVNMLAMAYWIQYVMPSIEKIDTVLVYHERRNVDQSLGDKARFYIRRDSSDGLIEYEIDGQIWYLLECDHLNDGSKTIIGLFTQKSDFYYYYQQGTFYHSITDAALDFTLSA</sequence>
<keyword evidence="1" id="KW-0812">Transmembrane</keyword>
<gene>
    <name evidence="2" type="ORF">IAD46_02795</name>
</gene>
<reference evidence="2" key="2">
    <citation type="journal article" date="2021" name="PeerJ">
        <title>Extensive microbial diversity within the chicken gut microbiome revealed by metagenomics and culture.</title>
        <authorList>
            <person name="Gilroy R."/>
            <person name="Ravi A."/>
            <person name="Getino M."/>
            <person name="Pursley I."/>
            <person name="Horton D.L."/>
            <person name="Alikhan N.F."/>
            <person name="Baker D."/>
            <person name="Gharbi K."/>
            <person name="Hall N."/>
            <person name="Watson M."/>
            <person name="Adriaenssens E.M."/>
            <person name="Foster-Nyarko E."/>
            <person name="Jarju S."/>
            <person name="Secka A."/>
            <person name="Antonio M."/>
            <person name="Oren A."/>
            <person name="Chaudhuri R.R."/>
            <person name="La Ragione R."/>
            <person name="Hildebrand F."/>
            <person name="Pallen M.J."/>
        </authorList>
    </citation>
    <scope>NUCLEOTIDE SEQUENCE</scope>
    <source>
        <strain evidence="2">ChiW17-6978</strain>
    </source>
</reference>
<dbReference type="Proteomes" id="UP000886758">
    <property type="component" value="Unassembled WGS sequence"/>
</dbReference>
<reference evidence="2" key="1">
    <citation type="submission" date="2020-10" db="EMBL/GenBank/DDBJ databases">
        <authorList>
            <person name="Gilroy R."/>
        </authorList>
    </citation>
    <scope>NUCLEOTIDE SEQUENCE</scope>
    <source>
        <strain evidence="2">ChiW17-6978</strain>
    </source>
</reference>
<proteinExistence type="predicted"/>
<evidence type="ECO:0000256" key="1">
    <source>
        <dbReference type="SAM" id="Phobius"/>
    </source>
</evidence>
<organism evidence="2 3">
    <name type="scientific">Candidatus Pelethenecus faecipullorum</name>
    <dbReference type="NCBI Taxonomy" id="2840900"/>
    <lineage>
        <taxon>Bacteria</taxon>
        <taxon>Bacillati</taxon>
        <taxon>Mycoplasmatota</taxon>
        <taxon>Mollicutes</taxon>
        <taxon>Candidatus Pelethenecus</taxon>
    </lineage>
</organism>
<dbReference type="EMBL" id="DVLF01000088">
    <property type="protein sequence ID" value="HIT49933.1"/>
    <property type="molecule type" value="Genomic_DNA"/>
</dbReference>
<evidence type="ECO:0000313" key="2">
    <source>
        <dbReference type="EMBL" id="HIT49933.1"/>
    </source>
</evidence>
<feature type="transmembrane region" description="Helical" evidence="1">
    <location>
        <begin position="12"/>
        <end position="34"/>
    </location>
</feature>
<accession>A0A9D1GR31</accession>
<protein>
    <submittedName>
        <fullName evidence="2">Uncharacterized protein</fullName>
    </submittedName>
</protein>
<comment type="caution">
    <text evidence="2">The sequence shown here is derived from an EMBL/GenBank/DDBJ whole genome shotgun (WGS) entry which is preliminary data.</text>
</comment>
<evidence type="ECO:0000313" key="3">
    <source>
        <dbReference type="Proteomes" id="UP000886758"/>
    </source>
</evidence>
<name>A0A9D1GR31_9MOLU</name>
<keyword evidence="1" id="KW-1133">Transmembrane helix</keyword>
<keyword evidence="1" id="KW-0472">Membrane</keyword>
<dbReference type="AlphaFoldDB" id="A0A9D1GR31"/>